<comment type="caution">
    <text evidence="9">The sequence shown here is derived from an EMBL/GenBank/DDBJ whole genome shotgun (WGS) entry which is preliminary data.</text>
</comment>
<keyword evidence="3 7" id="KW-0081">Bacteriolytic enzyme</keyword>
<dbReference type="InterPro" id="IPR023347">
    <property type="entry name" value="Lysozyme_dom_sf"/>
</dbReference>
<evidence type="ECO:0000256" key="1">
    <source>
        <dbReference type="ARBA" id="ARBA00000632"/>
    </source>
</evidence>
<comment type="catalytic activity">
    <reaction evidence="1 7">
        <text>Hydrolysis of (1-&gt;4)-beta-linkages between N-acetylmuramic acid and N-acetyl-D-glucosamine residues in a peptidoglycan and between N-acetyl-D-glucosamine residues in chitodextrins.</text>
        <dbReference type="EC" id="3.2.1.17"/>
    </reaction>
</comment>
<dbReference type="RefSeq" id="WP_131853445.1">
    <property type="nucleotide sequence ID" value="NZ_SKFH01000034.1"/>
</dbReference>
<evidence type="ECO:0000256" key="2">
    <source>
        <dbReference type="ARBA" id="ARBA00022529"/>
    </source>
</evidence>
<dbReference type="EMBL" id="SKFH01000034">
    <property type="protein sequence ID" value="TCZ67497.1"/>
    <property type="molecule type" value="Genomic_DNA"/>
</dbReference>
<dbReference type="CDD" id="cd06583">
    <property type="entry name" value="PGRP"/>
    <property type="match status" value="1"/>
</dbReference>
<keyword evidence="6 7" id="KW-0326">Glycosidase</keyword>
<evidence type="ECO:0000256" key="5">
    <source>
        <dbReference type="ARBA" id="ARBA00023200"/>
    </source>
</evidence>
<dbReference type="GO" id="GO:0008745">
    <property type="term" value="F:N-acetylmuramoyl-L-alanine amidase activity"/>
    <property type="evidence" value="ECO:0007669"/>
    <property type="project" value="InterPro"/>
</dbReference>
<dbReference type="InterPro" id="IPR002196">
    <property type="entry name" value="Glyco_hydro_24"/>
</dbReference>
<dbReference type="SMART" id="SM00644">
    <property type="entry name" value="Ami_2"/>
    <property type="match status" value="1"/>
</dbReference>
<keyword evidence="5" id="KW-1035">Host cytoplasm</keyword>
<gene>
    <name evidence="9" type="ORF">E0486_15570</name>
</gene>
<name>A0A4R4DVP4_9BACT</name>
<evidence type="ECO:0000256" key="7">
    <source>
        <dbReference type="RuleBase" id="RU003788"/>
    </source>
</evidence>
<dbReference type="GO" id="GO:0003796">
    <property type="term" value="F:lysozyme activity"/>
    <property type="evidence" value="ECO:0007669"/>
    <property type="project" value="UniProtKB-EC"/>
</dbReference>
<dbReference type="PANTHER" id="PTHR38107:SF3">
    <property type="entry name" value="LYSOZYME RRRD-RELATED"/>
    <property type="match status" value="1"/>
</dbReference>
<evidence type="ECO:0000313" key="9">
    <source>
        <dbReference type="EMBL" id="TCZ67497.1"/>
    </source>
</evidence>
<dbReference type="InterPro" id="IPR051018">
    <property type="entry name" value="Bacteriophage_GH24"/>
</dbReference>
<dbReference type="EC" id="3.2.1.17" evidence="7"/>
<sequence length="455" mass="49763">MFQDKYAISAQLLPSGTRRRSGRMLGPVKFIVAHDTGNPGSSARMNVNYYISTANGQSASAHLFVDDKEILECVPALLSRPEKAWHVLYNMPKDNELYGADANDSAIGVEYCYGGGIDDDKSYAKYVWLLAKLCYEFKLDPATSVVGHFFLDPKRKTDPVTGLAHSRRTYERLLQDVVTEYNECTGQGGAPAYTETPVSATANTLVKLNLRSAPSTRAGLVQTLAARTPLQLVARIDNGEPVNNNRVWYKDRNGNYCWSGGIQLGAAAAPLSPGAGSGVRAAPLTLGKGLGDGSASGGAPLLGYRPDQKCIDFIKSHEGFKLSAYQDSAGIWTIGYGSILYEDRSKVKPGDQITSDRAETLLAMEVEEKSETVKRMIQNPKLNQNQFDALVSFAYNVGTEALRGSTLLRRVNANPEDPSIREAFRMWNKAHVDGQLVEIAGLTKRRDEEADLYFS</sequence>
<dbReference type="HAMAP" id="MF_04110">
    <property type="entry name" value="ENDOLYSIN_T4"/>
    <property type="match status" value="1"/>
</dbReference>
<dbReference type="GO" id="GO:0009253">
    <property type="term" value="P:peptidoglycan catabolic process"/>
    <property type="evidence" value="ECO:0007669"/>
    <property type="project" value="InterPro"/>
</dbReference>
<dbReference type="SUPFAM" id="SSF55846">
    <property type="entry name" value="N-acetylmuramoyl-L-alanine amidase-like"/>
    <property type="match status" value="1"/>
</dbReference>
<dbReference type="OrthoDB" id="5327667at2"/>
<dbReference type="InterPro" id="IPR034690">
    <property type="entry name" value="Endolysin_T4_type"/>
</dbReference>
<evidence type="ECO:0000256" key="4">
    <source>
        <dbReference type="ARBA" id="ARBA00022801"/>
    </source>
</evidence>
<dbReference type="CDD" id="cd00737">
    <property type="entry name" value="lyz_endolysin_autolysin"/>
    <property type="match status" value="1"/>
</dbReference>
<organism evidence="9 10">
    <name type="scientific">Flaviaesturariibacter aridisoli</name>
    <dbReference type="NCBI Taxonomy" id="2545761"/>
    <lineage>
        <taxon>Bacteria</taxon>
        <taxon>Pseudomonadati</taxon>
        <taxon>Bacteroidota</taxon>
        <taxon>Chitinophagia</taxon>
        <taxon>Chitinophagales</taxon>
        <taxon>Chitinophagaceae</taxon>
        <taxon>Flaviaestuariibacter</taxon>
    </lineage>
</organism>
<keyword evidence="4 7" id="KW-0378">Hydrolase</keyword>
<evidence type="ECO:0000313" key="10">
    <source>
        <dbReference type="Proteomes" id="UP000295164"/>
    </source>
</evidence>
<dbReference type="GO" id="GO:0042742">
    <property type="term" value="P:defense response to bacterium"/>
    <property type="evidence" value="ECO:0007669"/>
    <property type="project" value="UniProtKB-KW"/>
</dbReference>
<evidence type="ECO:0000256" key="6">
    <source>
        <dbReference type="ARBA" id="ARBA00023295"/>
    </source>
</evidence>
<dbReference type="Proteomes" id="UP000295164">
    <property type="component" value="Unassembled WGS sequence"/>
</dbReference>
<evidence type="ECO:0000256" key="3">
    <source>
        <dbReference type="ARBA" id="ARBA00022638"/>
    </source>
</evidence>
<dbReference type="AlphaFoldDB" id="A0A4R4DVP4"/>
<dbReference type="InterPro" id="IPR002502">
    <property type="entry name" value="Amidase_domain"/>
</dbReference>
<evidence type="ECO:0000259" key="8">
    <source>
        <dbReference type="SMART" id="SM00644"/>
    </source>
</evidence>
<dbReference type="SUPFAM" id="SSF53955">
    <property type="entry name" value="Lysozyme-like"/>
    <property type="match status" value="1"/>
</dbReference>
<dbReference type="Gene3D" id="3.40.80.10">
    <property type="entry name" value="Peptidoglycan recognition protein-like"/>
    <property type="match status" value="1"/>
</dbReference>
<keyword evidence="10" id="KW-1185">Reference proteome</keyword>
<dbReference type="PANTHER" id="PTHR38107">
    <property type="match status" value="1"/>
</dbReference>
<dbReference type="InterPro" id="IPR036505">
    <property type="entry name" value="Amidase/PGRP_sf"/>
</dbReference>
<keyword evidence="2 7" id="KW-0929">Antimicrobial</keyword>
<dbReference type="InterPro" id="IPR023346">
    <property type="entry name" value="Lysozyme-like_dom_sf"/>
</dbReference>
<dbReference type="InterPro" id="IPR033907">
    <property type="entry name" value="Endolysin_autolysin"/>
</dbReference>
<feature type="domain" description="N-acetylmuramoyl-L-alanine amidase" evidence="8">
    <location>
        <begin position="16"/>
        <end position="160"/>
    </location>
</feature>
<dbReference type="Pfam" id="PF01510">
    <property type="entry name" value="Amidase_2"/>
    <property type="match status" value="1"/>
</dbReference>
<comment type="similarity">
    <text evidence="7">Belongs to the glycosyl hydrolase 24 family.</text>
</comment>
<proteinExistence type="inferred from homology"/>
<dbReference type="Gene3D" id="1.10.530.40">
    <property type="match status" value="1"/>
</dbReference>
<dbReference type="GO" id="GO:0016998">
    <property type="term" value="P:cell wall macromolecule catabolic process"/>
    <property type="evidence" value="ECO:0007669"/>
    <property type="project" value="InterPro"/>
</dbReference>
<accession>A0A4R4DVP4</accession>
<reference evidence="9 10" key="1">
    <citation type="submission" date="2019-03" db="EMBL/GenBank/DDBJ databases">
        <authorList>
            <person name="Kim M.K.M."/>
        </authorList>
    </citation>
    <scope>NUCLEOTIDE SEQUENCE [LARGE SCALE GENOMIC DNA]</scope>
    <source>
        <strain evidence="9 10">17J68-15</strain>
    </source>
</reference>
<dbReference type="Pfam" id="PF00959">
    <property type="entry name" value="Phage_lysozyme"/>
    <property type="match status" value="1"/>
</dbReference>
<protein>
    <recommendedName>
        <fullName evidence="7">Lysozyme</fullName>
        <ecNumber evidence="7">3.2.1.17</ecNumber>
    </recommendedName>
</protein>
<dbReference type="GO" id="GO:0031640">
    <property type="term" value="P:killing of cells of another organism"/>
    <property type="evidence" value="ECO:0007669"/>
    <property type="project" value="UniProtKB-KW"/>
</dbReference>